<name>A0A3M6TB51_POCDA</name>
<comment type="caution">
    <text evidence="2">The sequence shown here is derived from an EMBL/GenBank/DDBJ whole genome shotgun (WGS) entry which is preliminary data.</text>
</comment>
<proteinExistence type="predicted"/>
<dbReference type="Gene3D" id="1.20.5.170">
    <property type="match status" value="1"/>
</dbReference>
<dbReference type="EMBL" id="RCHS01003989">
    <property type="protein sequence ID" value="RMX38528.1"/>
    <property type="molecule type" value="Genomic_DNA"/>
</dbReference>
<gene>
    <name evidence="2" type="ORF">pdam_00010228</name>
</gene>
<evidence type="ECO:0000313" key="2">
    <source>
        <dbReference type="EMBL" id="RMX38528.1"/>
    </source>
</evidence>
<reference evidence="2 3" key="1">
    <citation type="journal article" date="2018" name="Sci. Rep.">
        <title>Comparative analysis of the Pocillopora damicornis genome highlights role of immune system in coral evolution.</title>
        <authorList>
            <person name="Cunning R."/>
            <person name="Bay R.A."/>
            <person name="Gillette P."/>
            <person name="Baker A.C."/>
            <person name="Traylor-Knowles N."/>
        </authorList>
    </citation>
    <scope>NUCLEOTIDE SEQUENCE [LARGE SCALE GENOMIC DNA]</scope>
    <source>
        <strain evidence="2">RSMAS</strain>
        <tissue evidence="2">Whole animal</tissue>
    </source>
</reference>
<dbReference type="SUPFAM" id="SSF57997">
    <property type="entry name" value="Tropomyosin"/>
    <property type="match status" value="1"/>
</dbReference>
<accession>A0A3M6TB51</accession>
<feature type="coiled-coil region" evidence="1">
    <location>
        <begin position="103"/>
        <end position="221"/>
    </location>
</feature>
<feature type="coiled-coil region" evidence="1">
    <location>
        <begin position="5"/>
        <end position="78"/>
    </location>
</feature>
<evidence type="ECO:0000313" key="3">
    <source>
        <dbReference type="Proteomes" id="UP000275408"/>
    </source>
</evidence>
<protein>
    <submittedName>
        <fullName evidence="2">Uncharacterized protein</fullName>
    </submittedName>
</protein>
<sequence length="246" mass="29282">MGEKIQQLKSCILDLRNKIEVAEEKIRRATKALGIKQRRCEMLWEDATYKRRKLAIKKEKLKKTYEDLEANHSKLKQVDELLYTNTMVINKIKDLETRNTQKNFSLEVLLKKTRAKANELENKASDLQTQAKHYNREIKTANFIEMRAQRKCSDLESKLVAKKNLLERLRVKRERFYEEEKDRIVQAHALGEKIKESTIRAEAAERRLYLLENKVSNLRQELYKQTGEARKMFVLKNELEHLSLEY</sequence>
<keyword evidence="3" id="KW-1185">Reference proteome</keyword>
<dbReference type="Proteomes" id="UP000275408">
    <property type="component" value="Unassembled WGS sequence"/>
</dbReference>
<dbReference type="AlphaFoldDB" id="A0A3M6TB51"/>
<keyword evidence="1" id="KW-0175">Coiled coil</keyword>
<dbReference type="OrthoDB" id="10331386at2759"/>
<organism evidence="2 3">
    <name type="scientific">Pocillopora damicornis</name>
    <name type="common">Cauliflower coral</name>
    <name type="synonym">Millepora damicornis</name>
    <dbReference type="NCBI Taxonomy" id="46731"/>
    <lineage>
        <taxon>Eukaryota</taxon>
        <taxon>Metazoa</taxon>
        <taxon>Cnidaria</taxon>
        <taxon>Anthozoa</taxon>
        <taxon>Hexacorallia</taxon>
        <taxon>Scleractinia</taxon>
        <taxon>Astrocoeniina</taxon>
        <taxon>Pocilloporidae</taxon>
        <taxon>Pocillopora</taxon>
    </lineage>
</organism>
<evidence type="ECO:0000256" key="1">
    <source>
        <dbReference type="SAM" id="Coils"/>
    </source>
</evidence>